<dbReference type="Pfam" id="PF04066">
    <property type="entry name" value="MrpF_PhaF"/>
    <property type="match status" value="1"/>
</dbReference>
<evidence type="ECO:0000313" key="8">
    <source>
        <dbReference type="EMBL" id="EMA50117.1"/>
    </source>
</evidence>
<feature type="transmembrane region" description="Helical" evidence="7">
    <location>
        <begin position="12"/>
        <end position="32"/>
    </location>
</feature>
<evidence type="ECO:0000256" key="2">
    <source>
        <dbReference type="ARBA" id="ARBA00022448"/>
    </source>
</evidence>
<keyword evidence="4 7" id="KW-0812">Transmembrane</keyword>
<feature type="transmembrane region" description="Helical" evidence="7">
    <location>
        <begin position="44"/>
        <end position="63"/>
    </location>
</feature>
<dbReference type="GO" id="GO:0005886">
    <property type="term" value="C:plasma membrane"/>
    <property type="evidence" value="ECO:0007669"/>
    <property type="project" value="UniProtKB-SubCell"/>
</dbReference>
<keyword evidence="2" id="KW-0813">Transport</keyword>
<evidence type="ECO:0000256" key="6">
    <source>
        <dbReference type="ARBA" id="ARBA00023136"/>
    </source>
</evidence>
<dbReference type="GO" id="GO:0015385">
    <property type="term" value="F:sodium:proton antiporter activity"/>
    <property type="evidence" value="ECO:0007669"/>
    <property type="project" value="TreeGrafter"/>
</dbReference>
<gene>
    <name evidence="8" type="ORF">C450_15473</name>
</gene>
<dbReference type="STRING" id="1227456.C450_15473"/>
<reference evidence="8 9" key="1">
    <citation type="journal article" date="2014" name="PLoS Genet.">
        <title>Phylogenetically driven sequencing of extremely halophilic archaea reveals strategies for static and dynamic osmo-response.</title>
        <authorList>
            <person name="Becker E.A."/>
            <person name="Seitzer P.M."/>
            <person name="Tritt A."/>
            <person name="Larsen D."/>
            <person name="Krusor M."/>
            <person name="Yao A.I."/>
            <person name="Wu D."/>
            <person name="Madern D."/>
            <person name="Eisen J.A."/>
            <person name="Darling A.E."/>
            <person name="Facciotti M.T."/>
        </authorList>
    </citation>
    <scope>NUCLEOTIDE SEQUENCE [LARGE SCALE GENOMIC DNA]</scope>
    <source>
        <strain evidence="8 9">DSM 8989</strain>
    </source>
</reference>
<dbReference type="EMBL" id="AOME01000074">
    <property type="protein sequence ID" value="EMA50117.1"/>
    <property type="molecule type" value="Genomic_DNA"/>
</dbReference>
<organism evidence="8 9">
    <name type="scientific">Halococcus salifodinae DSM 8989</name>
    <dbReference type="NCBI Taxonomy" id="1227456"/>
    <lineage>
        <taxon>Archaea</taxon>
        <taxon>Methanobacteriati</taxon>
        <taxon>Methanobacteriota</taxon>
        <taxon>Stenosarchaea group</taxon>
        <taxon>Halobacteria</taxon>
        <taxon>Halobacteriales</taxon>
        <taxon>Halococcaceae</taxon>
        <taxon>Halococcus</taxon>
    </lineage>
</organism>
<evidence type="ECO:0000256" key="5">
    <source>
        <dbReference type="ARBA" id="ARBA00022989"/>
    </source>
</evidence>
<dbReference type="PANTHER" id="PTHR34702">
    <property type="entry name" value="NA(+)/H(+) ANTIPORTER SUBUNIT F1"/>
    <property type="match status" value="1"/>
</dbReference>
<dbReference type="InterPro" id="IPR007208">
    <property type="entry name" value="MrpF/PhaF-like"/>
</dbReference>
<keyword evidence="5 7" id="KW-1133">Transmembrane helix</keyword>
<dbReference type="PANTHER" id="PTHR34702:SF1">
    <property type="entry name" value="NA(+)_H(+) ANTIPORTER SUBUNIT F"/>
    <property type="match status" value="1"/>
</dbReference>
<proteinExistence type="predicted"/>
<evidence type="ECO:0000256" key="4">
    <source>
        <dbReference type="ARBA" id="ARBA00022692"/>
    </source>
</evidence>
<comment type="caution">
    <text evidence="8">The sequence shown here is derived from an EMBL/GenBank/DDBJ whole genome shotgun (WGS) entry which is preliminary data.</text>
</comment>
<accession>M0MWL6</accession>
<keyword evidence="9" id="KW-1185">Reference proteome</keyword>
<dbReference type="PIRSF" id="PIRSF028784">
    <property type="entry name" value="MrpF"/>
    <property type="match status" value="1"/>
</dbReference>
<evidence type="ECO:0000313" key="9">
    <source>
        <dbReference type="Proteomes" id="UP000011625"/>
    </source>
</evidence>
<keyword evidence="6 7" id="KW-0472">Membrane</keyword>
<feature type="transmembrane region" description="Helical" evidence="7">
    <location>
        <begin position="69"/>
        <end position="92"/>
    </location>
</feature>
<keyword evidence="3" id="KW-1003">Cell membrane</keyword>
<name>M0MWL6_9EURY</name>
<evidence type="ECO:0000256" key="3">
    <source>
        <dbReference type="ARBA" id="ARBA00022475"/>
    </source>
</evidence>
<comment type="subcellular location">
    <subcellularLocation>
        <location evidence="1">Cell membrane</location>
        <topology evidence="1">Multi-pass membrane protein</topology>
    </subcellularLocation>
</comment>
<dbReference type="AlphaFoldDB" id="M0MWL6"/>
<dbReference type="Proteomes" id="UP000011625">
    <property type="component" value="Unassembled WGS sequence"/>
</dbReference>
<evidence type="ECO:0000256" key="7">
    <source>
        <dbReference type="SAM" id="Phobius"/>
    </source>
</evidence>
<evidence type="ECO:0000256" key="1">
    <source>
        <dbReference type="ARBA" id="ARBA00004651"/>
    </source>
</evidence>
<protein>
    <submittedName>
        <fullName evidence="8">Multiple resistance and pH regulation protein F</fullName>
    </submittedName>
</protein>
<sequence length="99" mass="10230">MISVATDIPVFLDLAITIGLVIASGVTLLAGYRVIRGPTTPDRVVGLDAIGTNVVAVAVLFALQTGRGFFIDVGLVLAIIGFISTVAVARYVTDGDIIE</sequence>
<dbReference type="PATRIC" id="fig|1227456.3.peg.3138"/>